<organism evidence="1 2">
    <name type="scientific">Caerostris extrusa</name>
    <name type="common">Bark spider</name>
    <name type="synonym">Caerostris bankana</name>
    <dbReference type="NCBI Taxonomy" id="172846"/>
    <lineage>
        <taxon>Eukaryota</taxon>
        <taxon>Metazoa</taxon>
        <taxon>Ecdysozoa</taxon>
        <taxon>Arthropoda</taxon>
        <taxon>Chelicerata</taxon>
        <taxon>Arachnida</taxon>
        <taxon>Araneae</taxon>
        <taxon>Araneomorphae</taxon>
        <taxon>Entelegynae</taxon>
        <taxon>Araneoidea</taxon>
        <taxon>Araneidae</taxon>
        <taxon>Caerostris</taxon>
    </lineage>
</organism>
<name>A0AAV4REY2_CAEEX</name>
<proteinExistence type="predicted"/>
<evidence type="ECO:0000313" key="2">
    <source>
        <dbReference type="Proteomes" id="UP001054945"/>
    </source>
</evidence>
<sequence>MVYSWLFCVWPLFMKERWGQGFDTSGLTILELDFWIQDSDDDSSSDWRFDTQLLSINGDKLGDLGGQLMAPSLPIHHTVAGKRQIWCSFKSSERITMWNYSFRDCI</sequence>
<evidence type="ECO:0000313" key="1">
    <source>
        <dbReference type="EMBL" id="GIY19516.1"/>
    </source>
</evidence>
<gene>
    <name evidence="1" type="ORF">CEXT_114121</name>
</gene>
<protein>
    <submittedName>
        <fullName evidence="1">Uncharacterized protein</fullName>
    </submittedName>
</protein>
<dbReference type="AlphaFoldDB" id="A0AAV4REY2"/>
<dbReference type="EMBL" id="BPLR01007763">
    <property type="protein sequence ID" value="GIY19516.1"/>
    <property type="molecule type" value="Genomic_DNA"/>
</dbReference>
<accession>A0AAV4REY2</accession>
<reference evidence="1 2" key="1">
    <citation type="submission" date="2021-06" db="EMBL/GenBank/DDBJ databases">
        <title>Caerostris extrusa draft genome.</title>
        <authorList>
            <person name="Kono N."/>
            <person name="Arakawa K."/>
        </authorList>
    </citation>
    <scope>NUCLEOTIDE SEQUENCE [LARGE SCALE GENOMIC DNA]</scope>
</reference>
<comment type="caution">
    <text evidence="1">The sequence shown here is derived from an EMBL/GenBank/DDBJ whole genome shotgun (WGS) entry which is preliminary data.</text>
</comment>
<keyword evidence="2" id="KW-1185">Reference proteome</keyword>
<dbReference type="Proteomes" id="UP001054945">
    <property type="component" value="Unassembled WGS sequence"/>
</dbReference>